<evidence type="ECO:0000313" key="2">
    <source>
        <dbReference type="EMBL" id="QDU55154.1"/>
    </source>
</evidence>
<keyword evidence="3" id="KW-1185">Reference proteome</keyword>
<dbReference type="OrthoDB" id="289370at2"/>
<evidence type="ECO:0000313" key="3">
    <source>
        <dbReference type="Proteomes" id="UP000315750"/>
    </source>
</evidence>
<dbReference type="InterPro" id="IPR018739">
    <property type="entry name" value="DUF2281"/>
</dbReference>
<evidence type="ECO:0000259" key="1">
    <source>
        <dbReference type="Pfam" id="PF10047"/>
    </source>
</evidence>
<dbReference type="EMBL" id="CP036278">
    <property type="protein sequence ID" value="QDU55154.1"/>
    <property type="molecule type" value="Genomic_DNA"/>
</dbReference>
<reference evidence="2 3" key="1">
    <citation type="submission" date="2019-02" db="EMBL/GenBank/DDBJ databases">
        <title>Deep-cultivation of Planctomycetes and their phenomic and genomic characterization uncovers novel biology.</title>
        <authorList>
            <person name="Wiegand S."/>
            <person name="Jogler M."/>
            <person name="Boedeker C."/>
            <person name="Pinto D."/>
            <person name="Vollmers J."/>
            <person name="Rivas-Marin E."/>
            <person name="Kohn T."/>
            <person name="Peeters S.H."/>
            <person name="Heuer A."/>
            <person name="Rast P."/>
            <person name="Oberbeckmann S."/>
            <person name="Bunk B."/>
            <person name="Jeske O."/>
            <person name="Meyerdierks A."/>
            <person name="Storesund J.E."/>
            <person name="Kallscheuer N."/>
            <person name="Luecker S."/>
            <person name="Lage O.M."/>
            <person name="Pohl T."/>
            <person name="Merkel B.J."/>
            <person name="Hornburger P."/>
            <person name="Mueller R.-W."/>
            <person name="Bruemmer F."/>
            <person name="Labrenz M."/>
            <person name="Spormann A.M."/>
            <person name="Op den Camp H."/>
            <person name="Overmann J."/>
            <person name="Amann R."/>
            <person name="Jetten M.S.M."/>
            <person name="Mascher T."/>
            <person name="Medema M.H."/>
            <person name="Devos D.P."/>
            <person name="Kaster A.-K."/>
            <person name="Ovreas L."/>
            <person name="Rohde M."/>
            <person name="Galperin M.Y."/>
            <person name="Jogler C."/>
        </authorList>
    </citation>
    <scope>NUCLEOTIDE SEQUENCE [LARGE SCALE GENOMIC DNA]</scope>
    <source>
        <strain evidence="2 3">Pan181</strain>
    </source>
</reference>
<organism evidence="2 3">
    <name type="scientific">Aeoliella mucimassa</name>
    <dbReference type="NCBI Taxonomy" id="2527972"/>
    <lineage>
        <taxon>Bacteria</taxon>
        <taxon>Pseudomonadati</taxon>
        <taxon>Planctomycetota</taxon>
        <taxon>Planctomycetia</taxon>
        <taxon>Pirellulales</taxon>
        <taxon>Lacipirellulaceae</taxon>
        <taxon>Aeoliella</taxon>
    </lineage>
</organism>
<dbReference type="Pfam" id="PF10047">
    <property type="entry name" value="DUF2281"/>
    <property type="match status" value="1"/>
</dbReference>
<dbReference type="AlphaFoldDB" id="A0A518AKE9"/>
<feature type="domain" description="DUF2281" evidence="1">
    <location>
        <begin position="12"/>
        <end position="68"/>
    </location>
</feature>
<sequence>MSAISIEHLARQIEQLTPAERERLEQVLQEHANKVRNGEPSSMVQAGWAKGLVMSDDFDEPLEDFREYAE</sequence>
<dbReference type="KEGG" id="amuc:Pan181_13400"/>
<protein>
    <recommendedName>
        <fullName evidence="1">DUF2281 domain-containing protein</fullName>
    </recommendedName>
</protein>
<accession>A0A518AKE9</accession>
<gene>
    <name evidence="2" type="ORF">Pan181_13400</name>
</gene>
<name>A0A518AKE9_9BACT</name>
<dbReference type="Proteomes" id="UP000315750">
    <property type="component" value="Chromosome"/>
</dbReference>
<proteinExistence type="predicted"/>
<dbReference type="RefSeq" id="WP_145246048.1">
    <property type="nucleotide sequence ID" value="NZ_CP036278.1"/>
</dbReference>